<protein>
    <submittedName>
        <fullName evidence="1">Uncharacterized protein</fullName>
    </submittedName>
</protein>
<evidence type="ECO:0000313" key="2">
    <source>
        <dbReference type="Proteomes" id="UP000248423"/>
    </source>
</evidence>
<accession>A0A319EBI6</accession>
<dbReference type="VEuPathDB" id="FungiDB:BO78DRAFT_396326"/>
<organism evidence="1 2">
    <name type="scientific">Aspergillus sclerotiicarbonarius (strain CBS 121057 / IBT 28362)</name>
    <dbReference type="NCBI Taxonomy" id="1448318"/>
    <lineage>
        <taxon>Eukaryota</taxon>
        <taxon>Fungi</taxon>
        <taxon>Dikarya</taxon>
        <taxon>Ascomycota</taxon>
        <taxon>Pezizomycotina</taxon>
        <taxon>Eurotiomycetes</taxon>
        <taxon>Eurotiomycetidae</taxon>
        <taxon>Eurotiales</taxon>
        <taxon>Aspergillaceae</taxon>
        <taxon>Aspergillus</taxon>
        <taxon>Aspergillus subgen. Circumdati</taxon>
    </lineage>
</organism>
<dbReference type="Proteomes" id="UP000248423">
    <property type="component" value="Unassembled WGS sequence"/>
</dbReference>
<evidence type="ECO:0000313" key="1">
    <source>
        <dbReference type="EMBL" id="PYI07456.1"/>
    </source>
</evidence>
<gene>
    <name evidence="1" type="ORF">BO78DRAFT_396326</name>
</gene>
<dbReference type="EMBL" id="KZ826341">
    <property type="protein sequence ID" value="PYI07456.1"/>
    <property type="molecule type" value="Genomic_DNA"/>
</dbReference>
<name>A0A319EBI6_ASPSB</name>
<keyword evidence="2" id="KW-1185">Reference proteome</keyword>
<proteinExistence type="predicted"/>
<reference evidence="1 2" key="1">
    <citation type="submission" date="2018-02" db="EMBL/GenBank/DDBJ databases">
        <title>The genomes of Aspergillus section Nigri reveals drivers in fungal speciation.</title>
        <authorList>
            <consortium name="DOE Joint Genome Institute"/>
            <person name="Vesth T.C."/>
            <person name="Nybo J."/>
            <person name="Theobald S."/>
            <person name="Brandl J."/>
            <person name="Frisvad J.C."/>
            <person name="Nielsen K.F."/>
            <person name="Lyhne E.K."/>
            <person name="Kogle M.E."/>
            <person name="Kuo A."/>
            <person name="Riley R."/>
            <person name="Clum A."/>
            <person name="Nolan M."/>
            <person name="Lipzen A."/>
            <person name="Salamov A."/>
            <person name="Henrissat B."/>
            <person name="Wiebenga A."/>
            <person name="De vries R.P."/>
            <person name="Grigoriev I.V."/>
            <person name="Mortensen U.H."/>
            <person name="Andersen M.R."/>
            <person name="Baker S.E."/>
        </authorList>
    </citation>
    <scope>NUCLEOTIDE SEQUENCE [LARGE SCALE GENOMIC DNA]</scope>
    <source>
        <strain evidence="1 2">CBS 121057</strain>
    </source>
</reference>
<sequence>MIHGNPGMYKPCKLPSPKLILSMPDPIVPSFDNAQEEIVTNQTIQGQRALAAGKSAISLAGRDACETVVG</sequence>
<dbReference type="AlphaFoldDB" id="A0A319EBI6"/>